<dbReference type="Gene3D" id="3.40.630.30">
    <property type="match status" value="1"/>
</dbReference>
<dbReference type="PANTHER" id="PTHR43877">
    <property type="entry name" value="AMINOALKYLPHOSPHONATE N-ACETYLTRANSFERASE-RELATED-RELATED"/>
    <property type="match status" value="1"/>
</dbReference>
<evidence type="ECO:0000259" key="3">
    <source>
        <dbReference type="PROSITE" id="PS51186"/>
    </source>
</evidence>
<dbReference type="Pfam" id="PF00583">
    <property type="entry name" value="Acetyltransf_1"/>
    <property type="match status" value="1"/>
</dbReference>
<dbReference type="InterPro" id="IPR000182">
    <property type="entry name" value="GNAT_dom"/>
</dbReference>
<dbReference type="AlphaFoldDB" id="A0A9E8CSS8"/>
<reference evidence="4" key="1">
    <citation type="submission" date="2022-08" db="EMBL/GenBank/DDBJ databases">
        <title>Complete Genome Sequences of 2 Bosea sp. soil isolates.</title>
        <authorList>
            <person name="Alvarez Arevalo M."/>
            <person name="Sterndorff E.B."/>
            <person name="Faurdal D."/>
            <person name="Joergensen T.S."/>
            <person name="Weber T."/>
        </authorList>
    </citation>
    <scope>NUCLEOTIDE SEQUENCE</scope>
    <source>
        <strain evidence="4">NBC_00436</strain>
    </source>
</reference>
<gene>
    <name evidence="4" type="ORF">NWE54_02950</name>
</gene>
<dbReference type="PANTHER" id="PTHR43877:SF2">
    <property type="entry name" value="AMINOALKYLPHOSPHONATE N-ACETYLTRANSFERASE-RELATED"/>
    <property type="match status" value="1"/>
</dbReference>
<dbReference type="EMBL" id="CP102774">
    <property type="protein sequence ID" value="UZF87763.1"/>
    <property type="molecule type" value="Genomic_DNA"/>
</dbReference>
<dbReference type="InterPro" id="IPR050832">
    <property type="entry name" value="Bact_Acetyltransf"/>
</dbReference>
<accession>A0A9E8CSS8</accession>
<name>A0A9E8CSS8_9HYPH</name>
<evidence type="ECO:0000256" key="1">
    <source>
        <dbReference type="ARBA" id="ARBA00022679"/>
    </source>
</evidence>
<dbReference type="PROSITE" id="PS51186">
    <property type="entry name" value="GNAT"/>
    <property type="match status" value="1"/>
</dbReference>
<dbReference type="GO" id="GO:0016747">
    <property type="term" value="F:acyltransferase activity, transferring groups other than amino-acyl groups"/>
    <property type="evidence" value="ECO:0007669"/>
    <property type="project" value="InterPro"/>
</dbReference>
<feature type="domain" description="N-acetyltransferase" evidence="3">
    <location>
        <begin position="3"/>
        <end position="160"/>
    </location>
</feature>
<keyword evidence="1" id="KW-0808">Transferase</keyword>
<dbReference type="SUPFAM" id="SSF55729">
    <property type="entry name" value="Acyl-CoA N-acyltransferases (Nat)"/>
    <property type="match status" value="1"/>
</dbReference>
<proteinExistence type="predicted"/>
<evidence type="ECO:0000313" key="4">
    <source>
        <dbReference type="EMBL" id="UZF87763.1"/>
    </source>
</evidence>
<dbReference type="InterPro" id="IPR016181">
    <property type="entry name" value="Acyl_CoA_acyltransferase"/>
</dbReference>
<protein>
    <submittedName>
        <fullName evidence="4">GNAT family N-acetyltransferase</fullName>
    </submittedName>
</protein>
<sequence>MTLPIRPARDDDSGPLSALIAASFAEYPGCVFVEEELPELRRPASYFAAKRGMLWIADGSDGRIAGSLGIAPVPGQNAAELAKVYVDPTYRGAGLAQALFARAIDFAEQGGFAEMTLWSDTRFTRGHRFYEKLGFLRWPGERYLGDLSESWEYHFRKPLRRAP</sequence>
<evidence type="ECO:0000256" key="2">
    <source>
        <dbReference type="ARBA" id="ARBA00023315"/>
    </source>
</evidence>
<organism evidence="4">
    <name type="scientific">Bosea sp. NBC_00436</name>
    <dbReference type="NCBI Taxonomy" id="2969620"/>
    <lineage>
        <taxon>Bacteria</taxon>
        <taxon>Pseudomonadati</taxon>
        <taxon>Pseudomonadota</taxon>
        <taxon>Alphaproteobacteria</taxon>
        <taxon>Hyphomicrobiales</taxon>
        <taxon>Boseaceae</taxon>
        <taxon>Bosea</taxon>
    </lineage>
</organism>
<keyword evidence="2" id="KW-0012">Acyltransferase</keyword>
<dbReference type="CDD" id="cd04301">
    <property type="entry name" value="NAT_SF"/>
    <property type="match status" value="1"/>
</dbReference>